<dbReference type="SMART" id="SM00150">
    <property type="entry name" value="SPEC"/>
    <property type="match status" value="9"/>
</dbReference>
<comment type="similarity">
    <text evidence="2">Belongs to the nesprin family.</text>
</comment>
<feature type="coiled-coil region" evidence="9">
    <location>
        <begin position="6043"/>
        <end position="6073"/>
    </location>
</feature>
<dbReference type="CDD" id="cd00176">
    <property type="entry name" value="SPEC"/>
    <property type="match status" value="2"/>
</dbReference>
<dbReference type="SUPFAM" id="SSF46966">
    <property type="entry name" value="Spectrin repeat"/>
    <property type="match status" value="8"/>
</dbReference>
<evidence type="ECO:0000256" key="7">
    <source>
        <dbReference type="ARBA" id="ARBA00023242"/>
    </source>
</evidence>
<feature type="compositionally biased region" description="Basic and acidic residues" evidence="10">
    <location>
        <begin position="718"/>
        <end position="796"/>
    </location>
</feature>
<dbReference type="InterPro" id="IPR052403">
    <property type="entry name" value="LINC-complex_assoc"/>
</dbReference>
<dbReference type="InterPro" id="IPR018159">
    <property type="entry name" value="Spectrin/alpha-actinin"/>
</dbReference>
<feature type="compositionally biased region" description="Basic and acidic residues" evidence="10">
    <location>
        <begin position="874"/>
        <end position="888"/>
    </location>
</feature>
<evidence type="ECO:0000256" key="8">
    <source>
        <dbReference type="PROSITE-ProRule" id="PRU00385"/>
    </source>
</evidence>
<dbReference type="GO" id="GO:0007097">
    <property type="term" value="P:nuclear migration"/>
    <property type="evidence" value="ECO:0007669"/>
    <property type="project" value="TreeGrafter"/>
</dbReference>
<dbReference type="PANTHER" id="PTHR47535:SF10">
    <property type="entry name" value="MUSCLE-SPECIFIC PROTEIN 300 KDA"/>
    <property type="match status" value="1"/>
</dbReference>
<feature type="compositionally biased region" description="Polar residues" evidence="10">
    <location>
        <begin position="889"/>
        <end position="898"/>
    </location>
</feature>
<feature type="region of interest" description="Disordered" evidence="10">
    <location>
        <begin position="2431"/>
        <end position="2454"/>
    </location>
</feature>
<evidence type="ECO:0000256" key="3">
    <source>
        <dbReference type="ARBA" id="ARBA00022692"/>
    </source>
</evidence>
<feature type="region of interest" description="Disordered" evidence="10">
    <location>
        <begin position="2340"/>
        <end position="2396"/>
    </location>
</feature>
<feature type="region of interest" description="Disordered" evidence="10">
    <location>
        <begin position="135"/>
        <end position="247"/>
    </location>
</feature>
<dbReference type="InterPro" id="IPR002017">
    <property type="entry name" value="Spectrin_repeat"/>
</dbReference>
<feature type="compositionally biased region" description="Basic and acidic residues" evidence="10">
    <location>
        <begin position="282"/>
        <end position="293"/>
    </location>
</feature>
<dbReference type="PROSITE" id="PS51049">
    <property type="entry name" value="KASH"/>
    <property type="match status" value="1"/>
</dbReference>
<evidence type="ECO:0000256" key="10">
    <source>
        <dbReference type="SAM" id="MobiDB-lite"/>
    </source>
</evidence>
<evidence type="ECO:0000259" key="11">
    <source>
        <dbReference type="PROSITE" id="PS51049"/>
    </source>
</evidence>
<feature type="compositionally biased region" description="Low complexity" evidence="10">
    <location>
        <begin position="3282"/>
        <end position="3295"/>
    </location>
</feature>
<name>A0A195BBB7_9HYME</name>
<feature type="coiled-coil region" evidence="9">
    <location>
        <begin position="2170"/>
        <end position="2255"/>
    </location>
</feature>
<feature type="coiled-coil region" evidence="9">
    <location>
        <begin position="5641"/>
        <end position="5668"/>
    </location>
</feature>
<feature type="compositionally biased region" description="Basic and acidic residues" evidence="10">
    <location>
        <begin position="4074"/>
        <end position="4086"/>
    </location>
</feature>
<keyword evidence="7" id="KW-0539">Nucleus</keyword>
<dbReference type="Pfam" id="PF10541">
    <property type="entry name" value="KASH"/>
    <property type="match status" value="1"/>
</dbReference>
<keyword evidence="3 8" id="KW-0812">Transmembrane</keyword>
<feature type="compositionally biased region" description="Basic and acidic residues" evidence="10">
    <location>
        <begin position="610"/>
        <end position="625"/>
    </location>
</feature>
<feature type="region of interest" description="Disordered" evidence="10">
    <location>
        <begin position="4289"/>
        <end position="4333"/>
    </location>
</feature>
<feature type="compositionally biased region" description="Basic and acidic residues" evidence="10">
    <location>
        <begin position="1184"/>
        <end position="1203"/>
    </location>
</feature>
<feature type="compositionally biased region" description="Basic and acidic residues" evidence="10">
    <location>
        <begin position="2439"/>
        <end position="2452"/>
    </location>
</feature>
<dbReference type="InterPro" id="IPR012315">
    <property type="entry name" value="KASH"/>
</dbReference>
<feature type="region of interest" description="Disordered" evidence="10">
    <location>
        <begin position="1179"/>
        <end position="1203"/>
    </location>
</feature>
<feature type="coiled-coil region" evidence="9">
    <location>
        <begin position="6488"/>
        <end position="6518"/>
    </location>
</feature>
<feature type="coiled-coil region" evidence="9">
    <location>
        <begin position="3205"/>
        <end position="3232"/>
    </location>
</feature>
<feature type="compositionally biased region" description="Basic and acidic residues" evidence="10">
    <location>
        <begin position="1439"/>
        <end position="1463"/>
    </location>
</feature>
<evidence type="ECO:0000256" key="9">
    <source>
        <dbReference type="SAM" id="Coils"/>
    </source>
</evidence>
<feature type="domain" description="KASH" evidence="11">
    <location>
        <begin position="6996"/>
        <end position="7055"/>
    </location>
</feature>
<accession>A0A195BBB7</accession>
<feature type="compositionally biased region" description="Basic residues" evidence="10">
    <location>
        <begin position="2383"/>
        <end position="2392"/>
    </location>
</feature>
<reference evidence="12 13" key="1">
    <citation type="submission" date="2015-09" db="EMBL/GenBank/DDBJ databases">
        <title>Atta colombica WGS genome.</title>
        <authorList>
            <person name="Nygaard S."/>
            <person name="Hu H."/>
            <person name="Boomsma J."/>
            <person name="Zhang G."/>
        </authorList>
    </citation>
    <scope>NUCLEOTIDE SEQUENCE [LARGE SCALE GENOMIC DNA]</scope>
    <source>
        <strain evidence="12">Treedump-2</strain>
        <tissue evidence="12">Whole body</tissue>
    </source>
</reference>
<evidence type="ECO:0000256" key="4">
    <source>
        <dbReference type="ARBA" id="ARBA00022737"/>
    </source>
</evidence>
<feature type="region of interest" description="Disordered" evidence="10">
    <location>
        <begin position="564"/>
        <end position="841"/>
    </location>
</feature>
<feature type="region of interest" description="Disordered" evidence="10">
    <location>
        <begin position="265"/>
        <end position="293"/>
    </location>
</feature>
<evidence type="ECO:0000256" key="5">
    <source>
        <dbReference type="ARBA" id="ARBA00022989"/>
    </source>
</evidence>
<dbReference type="GO" id="GO:0051015">
    <property type="term" value="F:actin filament binding"/>
    <property type="evidence" value="ECO:0007669"/>
    <property type="project" value="TreeGrafter"/>
</dbReference>
<keyword evidence="5" id="KW-1133">Transmembrane helix</keyword>
<dbReference type="STRING" id="520822.A0A195BBB7"/>
<feature type="compositionally biased region" description="Polar residues" evidence="10">
    <location>
        <begin position="137"/>
        <end position="153"/>
    </location>
</feature>
<feature type="compositionally biased region" description="Basic and acidic residues" evidence="10">
    <location>
        <begin position="571"/>
        <end position="586"/>
    </location>
</feature>
<feature type="compositionally biased region" description="Basic and acidic residues" evidence="10">
    <location>
        <begin position="2861"/>
        <end position="2871"/>
    </location>
</feature>
<feature type="region of interest" description="Disordered" evidence="10">
    <location>
        <begin position="77"/>
        <end position="97"/>
    </location>
</feature>
<sequence length="7055" mass="805571">MNVKRLLKIDIVYVFHCCALADLPRWIKQSLQQRMEDWKQRSKTLVDQIHEVDPYYIPTNEYRFIGQASYADIAAGRTNSPSSRNCSPYRQREVTPPTVTAQVLRPTVMQTQKLTTEHPLSLDEAQISKMQIHKNDTNINKSKSQLQTETRVPTTDDRNTIGAEECQQAVSEVELSMPRRGRSPTRKTSSSKVKNPKIIADQEGEIDKCDNLESGVNSREETQTEPAKNSLAPCEERRGRSPSPMWVPGSTSYADILRGCIQTTQITPPAQPPRQKMVSLSEESRRSRMEVPRVEEVTEQDMTNAKKSQQVTEIQQIVPTQEIQAENMQIVETYSQPETEKTEDQNYTESEPTNWTDESLQDYNVLQHVKSYENVPQQQPTEIYDYMIPETMPELVGFIGSHLGTYPVSSYVYAPSGHHQQVQQLDQINLNPYDNSSLAYAPEHYVAPTAYLSASDIYQQTPMQQPVNDMRHTTAIVMEKPVEVPIIRQSEVPKDVSATELIDKPEQQKSMNISNVETSTTNKTEGRNTSSLNNMEKGQTFSYAQILSHGLSPRVTSTRIVSESTAANYQSKERSDSPKESLELPSRELSPLQEPKFKQESPSFAVTSDEQSKQSKENDWDTMKKREVRKRYQHSNDKIKQTDEKKSRKPIDKSKEKQKNEKLTPPKKLEMQDESFLDKISDRPMQKEEKVQQEQSAIDLDTNPSQEKKRRQKKKKIDKSVGDEIDKALKEIEDMDKQKIRSQKDKLKEQNKEIKSRDSVNETIEQHNDERQSKSDEKSRKSKKSKEATRTKETIFMEHAMLPSEIKANDKNILKDDVEDKKDTKDAKISDSKNEEKVQKDITKEMSKELQLDNNSHINSNKLDNVTKCKNKIDKDTKIKEQNREASENKMQYQSDVLSNNKKDKINIVDENNVTKDVKLLVTQKIELEDINEKTNTSTKIENKKHKDASKKEKNKTKSKEIKLEAENSNINQEKLEISIKEIIEDKSLKSIKPLTDIEIKDSESKTLNITKIASDINESKKNKTNPRKKDKVSKNKIKSEAIIDPSSIISTSKVLDEIKINVNGTEKYVVSKSEQMIDAAKIAEATVVQETTKEILLPETVQQTAQEIVQIDKNDKTYDSARVKESKETEHQTNAELEVESFTAENLEIDTMDEKEEINNTKVIEKTKKPEVEKCQIKTTKQKKSEKTKSNVQDTRKENRTEIPQHVENKIDKKEDELNIEFLIAPSKETIIQEQFSEKTNVTEQHVSVLDNSCLFQSKTDTENNHGVKIDKEEDIVFGQVNISTEKSTVSETDLAKPTIITKNVEIISTTETLPEESEVSSEISNIVSDIEEKYRNIKNGKFDHHKETMIENEDIKTDINDKNSLLTEDIKKSKDIASKEKMSKRTKKKEHLSPKHAAEQTKQSFYDKFQEEIVFKHDSTKKEETSKFTNQSLPKIDNVDNEKTQESSNKNETETEFDSKVSSDSVNKAQVYKKYINETHNNLESEQPSSIGKALIIEKMITTVTTTTSVPGSVKVKPPDVKSVKSVEIIENIPLPKIVGSKVIELITLRPETVEASLTTTYARVPNDSLVSMQSDQAAISQKVGLTSAISTESNVISDEMILFGSVQDRRRVCSSTPENRDMSNKSPPMTSPKKEKGEIITQLNDIEGLENQLKVEISEEKRENEKENTVITTSENIAVDTILTQNDNIIEDQNIDNSDKNNYNILSETSQADSNILIENDKCTNENEVNVANTITNNIQEKVDRKTEFTKECESEHTIRKVKSKEIPESSKIKKEIVPEHLLDLIKPYAMDRHAYNHAESNFHRYFKVVKTVKKVQPAVTVLTRSESIERIVQDSIMKPIDVKSSNQEMNESNYRRHAFIVEAPKYPITSFYEFESQWIKMKFMPEKSVSISSDDSQVSVKTAIEREKQIVNEKEAINVVSDFTKDTIAIVEKLETIETNDSEDKDKKSKDLQQSVHLVSDDSWMSILDEPMMIEDDFDDTFNSEENTIDETVDTKLIDIENQYRTNEIQIQEKRLSENISEVVEIPSCIESIEEIREPTITLVSTSANNTLFNNNVKDLISITNDSILQSVIELNVSVEPSTEKISNNQLTDAEIIIDTNIQENKTDIKNNIETDQEIKEKPTKISSVHLESDDAWMALLEEEITIDDDFDELETIKDSQIKKREEDIEIKKAKTKQEIEEKEIKKKKSIIEKQEATVEQKKESIIEEQQKIEKETIIEKPEEIKEKNVIEKHEEENIEIKEQKTEILNDTSLTEIAVKDEYHTNIKDIKNETVTNEKQNDKTKNQPRKKKELKHAKVTKTKDQAKAKTANKQSDNIKTDIIKDDLSDDLQSNLEEHKLENKSDCKTKETEKSLIIDKQQVESHKDKEECEKREERKPKSKKSKKQNQRSEIILKEKSALVKCEDNLNKDDSIVLSKAAESDVTFETSSIVENQKQESKDDMPKYDSRLNPNAKSWAAIVGKKGTTETTVTMKDDFLNIQTSAIIQDTNDNVTNVVKEAPIEYDSCEIPSKEETLTTHLPLLEKQNDIEELKAIVDEIKPIEEKSTELLKQLKESNKSYAQVTASSRRTSPQISQEETYSVKTIPLKTDYSAINVKTSISNEMHEDFITEELQSPLEQDNKQDEMIVQSSDYKTVIANLSSQEESIPWVEEVEKETMAVSTISIDSINTKDNETYVKSENTWATIVGKKSIESSEGNDIINLEQREQREFPKPEQNIEPPLQVQIYVEEAPKQEPIENLVQVDEQGFIEFVNRKELRFRRSRSRSRNTRQDKRYANKEIKALDIKSENSKDIKAKEEIENKIKQSVQKTENEQRTVDENDELTKIMKEENAKSSKSRDKDKQKNDSNENTMQFAENKSHIENKIIQESKPSATLKGKKIKSKNKAGKDYMKQQSEVNEHKELKHIEKPREDKSANENKTEYNKIQSENIKDQSIKEIELIKDTEHAQENKCKDIALPIINQDITKSKKKKNKKRKFVIELSESTFDIDKKTAIAEDLKKKTELPLEPKLDEVKLEAVTIDMTCNILTKENYRDIEEGLASLQARLLNLEGTMSYLPRDSIESMLSSLMTILMELRAYDEDAMQLQKRLQEIPADIESQKLSVALTGIHTRVTSLLNQAEQGRTALEQAREIREKRGQEIHTYKLFLEETDTWLRNVVSKLHEQHSINTSKALQEELTSRAHQVSELESLPEVSALAIALKEALLDVIDRLQRKQQEICDEEAQADDESTERDNATLDEAPSIHSSIEGGSPSLADVSLQTGQSLLIDDVVARKAQLTKQTSTTQMPPSTTCHSLTTQTSQDLLPSESAQTQEAIKVLKTTTGDHDVIEIATKFVPSSSSQEIARREQSSILSSEDIVVDMKYQDAKTDSATSELNIVHAAPQSFETILVEPDDITTEVVVDADGTKRIIVRKLRRTVTSKQTTQQRVSTMSTAVGDTPTMMQAFSEAAMRDQQVTMTRTRPDGTIETTTRQIYGGKVTTSAPVEGINVEEYESEPRYTRMVTQGQIGDISCQPVEEEILMEGGEYQTRTSSVHAVVQQVTRRVIKRTRKIIRKVIIVDGKETTTEEVIEEPEEVEIDEQDIPHISINVVKSEDQKIFPVEKAIEQREASEMSMESYISETPMQGPFFGPFAKDITSVYRDKAEEITKTSVTIAEEDDILKIKTLDTENRKKEITLLEEPTIKIADSTTDIADSKIKLTDSTQIAVLSSLKEHIIQDENLISIQADEDISTVQSDENIAQTEIKSQMMDKQEYKHFPTEVNGTSTLAIDNQALIVAERSAVLQTPVEDIVTVQSESVKFPLEPAVTDDEPVVTKATCKSDDAPVKSETLSIELENGTVEVETHHDDSSTVEADKNIDVLNVVLEKEYAEKEESKRKVSLESSKEVTTLTSLQKLELGNRSIALTSKLDISESDKNAEKLTSKLKDAEISSKERQISPELFISEEKDNSRDEAFKPEYKPMFHKVEISLSVRKEDEEVEPLVSIKTQAERPEIAPYSIVKEDVDINLPADKETTEVIYDKIVQTTAFLTAEKETETLQLSTAEKEVDVYIESSEKSKSDITSHKSRKKKRYKDESESLEKPAETDSSTSIATSIAESMEINIPSSDSSKHAKIKVETIQQENKRETTLDDANTQTAVETCDVSTSLTPKEEESLSTFMQTSPEPIPITLEEEIQTAKTEEIHMETQTFLEPGLDFSAQTIAEETPEVEDSGVQTMTPTATPMEEFAIQTSPIEDIIPASVETEDFQAQTTKIDVHSMEIQTSPVELSSMIATETQTAINIVTEVEQQTTPPLSPRKVELQESEMQTKSPEQTKETMMQTSPTIVSPEPTQVCEESAQTSIEDMKQTIEEESQTSEISPKKTETSDSSVQIKTKELIPQIEESVQNIPEVREISSQTPKEEKQPIETISVSQQTTYVPTHTVEVSTEDFKTGIVETEDLSKMPVPITYEEMKKKEKIDLEKTPAAPDVQVPEIVKSVEEVKEVEIVNKLISEIPTTILENIVQMNTPVEKETKHEFSEISMMVEHPKPMEIITKTKESTPSSMSEKDNTSDTSFEIHVHATIELSASDTLDKTIVPEVATMRKTFALNRPIVEPLLISSDQKPFVSTQLSPEPMDTTEEPLTPIEIEQPILNKENIKPLRTEIKTYAEVISETPAEIYEKKEPQLWKESVIQVSSPQALSAAFLLKESLGYSAKPQHQGTQTMQAAKIITDRVKNLQNTNESSHLGNILHIAHLEEVTTERLAEERSSDVRRELAQLKNAVQENDVIVVEETLVTVVETISTWLETIEYRIFLNRECPTGPSDEDARTFIELKDEVNNVEESVRELDNIWKQLETSYPKEEWEKLRECVDALEHQVKIIEHVITDGEKHANKQLARWDEFLNSINNIYRLVEEQRKELDYIIESEYSTQWKLQELDKLDNTNCCHMWKTSSLLDAVQELLRDHPGKIIPEEIYAAHEMTKIIEHGICIERERLLQLLALAEEYEQTLQEFAQIIEIAENLLDSPISVVSLEHLQEEMQKHRKFFVNLNHCRAILESLEGNLDSETRAKHSGLHEELHSKATALLDQAASRAQQMALAASRWMLLEQGVKEERGWLQVAHQRVPDLQTVTSTDYDQYISLYQSLSLDVATHHARLIHLLGVARSLLDLIDIEDPDRYSEALDVIVKLQDNIESSLKRLLAFRESWNNQEILTNRVEHWITMAEKELATLHDPSGSSMRQFWELKAQYEVHNNMRNEADNYFEQALRIIPLSDEMLQRQFHYELQGRWNEVSNKINEIQKDVTRSISSDEISSNEKLKLLEKELNELRMTINSFHGVLKTEEELDLYVERLTILFERISLIQNEIGRLGLLPAAESERVGILLSSARCVEGQISEELDSAQLLREKIQTLQRGLSRFRKAHKRLSMILDQCEGSERQESDLVAAAVDRCQSVANELAVLWQDLMALRQMLHNLPTGMRVTVSPVGIERDLSNIQDVHTELESRCAHLLSLLTNRLELWRRFERQLEMVQQSVQEADYMMELLTVQDSVDYDRLLKATERLEGLNGDLGAREVLIGELRAAAEPLRESCAAEVRERVDAAVNEAVQAWEDTRAELDALCTRYQHACRLWQQYRDSSAAVKAWVDTQMNSVVNLPPEEAVKQVKVCEETLAEHKERLAELRGLVAQIASDVGLDAGGPLHCEVEALGQRLEDVRETLSTLADTVDARVLNQELARGDLCQTKNFLDSVQQSLTAVGQGESNEQLTVLRNHLLALTRTEPQLQSIKDRALDVSVQEPSVVEVVQLWQRVFQETFQQYHRLSTRLIRSQDVIAALKLWEEYLTHVQDFLSSGMPGDYNSLSEHRNLCEVHRKLLPEQQNLILTVRQEEDRDRSVTEQFNALTNLHNETLARILERHTTVRDRISAWDRYKLDQRKLLTWLKEVERERQRMNLQFIHLRRLEKILQRIQALLDKMPVGESQIESLQEQQEYLLTNCDEALAVSIRMEHAANVQRIANLRAGLETWRDFVQRVQKLHEEHVKQSEMIVMTFQEISQTLSAGFHAELTSLSRTKEQLDSLEHLRTRLANAQRNLESLGVITEQLRECLSPSDMKTLNQQDALLTQQHGDLEYQLALLSYRLGERCALHGRWENRLNKLLSWMEDAVTRMQNHDTMALDEPEEALKRLECELQTEMSLKQRELEWLQNTGQELIEVAEETEKAKLQQSLDEVNEKWNRLMAGGKARANKLIDLIQTMNSLLKRIADLRTWLTGIESQLSEVIIIEKFTQKNIDKKLEDHDHLKITIETESGNIGEVLNLCEILLNDCDTWKASFNMDLIKNGMENLEKRWKAVCIKSTERKRKIMMIWKLLQELEKTRCEHEPWLVKTEKSLLELENDLTEISKEESRKITEKAKLIAKDIEAHQKALKILEQIFGRLAKSGLDTDNFRSLTAETRKIIDRWLVLETRINAIISSIQREQKTYREFVSTHGTAVMGLTQVDVRLTQMQHLATPEQRASLRRRRQQLSEIEEELDTQNITLRKADELALRVMQESNPDDVAAIQELVDEYQLLWRDIKSRVIALKAELETQERSEVDEAVQVETLKFERDTAVQVDTLPRLIRMTSCDAYLMELETALNECNNSLSALEATVTPDPVSGPGLNAAAKTIAKLIGSCQSSIELVRHLHNLLMEDDKLNLGIAKSSEVTTLIARYETLIALARAREQQIRELRSPVTDAYAFPCDHDSGRLTCPLCSRRNWAQLDNDLWRLDKWLEYAEGTQSEQHSPPNNIEQLEDVIQDHREFLLDLDSHRSIVTSLNIVGTHLVDHTEDTERAKELRDRLAVANSRWEKICTAAVEWQDQLQHALMTNRQFYRIIEELLSWLERTEISIRASEPIDLTESSNILEAKYNKFRELRSDLERCEPRVISLQDATNHLLDEQIETRTRLQELRLRLQSLRRLTGIYALKLGAALGLDPRDIGLAATSTSLASLSHDLLDEAASGTAQPHATGTDGDERDQTVLARGYRFLGRVLRVSLPIQALMLLLLGVASLVPSAEEDYSCMLSNNLARSFTPIAFYPNGPPPV</sequence>
<evidence type="ECO:0000313" key="13">
    <source>
        <dbReference type="Proteomes" id="UP000078540"/>
    </source>
</evidence>
<feature type="compositionally biased region" description="Low complexity" evidence="10">
    <location>
        <begin position="265"/>
        <end position="281"/>
    </location>
</feature>
<feature type="region of interest" description="Disordered" evidence="10">
    <location>
        <begin position="874"/>
        <end position="898"/>
    </location>
</feature>
<evidence type="ECO:0000256" key="2">
    <source>
        <dbReference type="ARBA" id="ARBA00008619"/>
    </source>
</evidence>
<feature type="compositionally biased region" description="Polar residues" evidence="10">
    <location>
        <begin position="600"/>
        <end position="609"/>
    </location>
</feature>
<feature type="compositionally biased region" description="Polar residues" evidence="10">
    <location>
        <begin position="4305"/>
        <end position="4326"/>
    </location>
</feature>
<feature type="region of interest" description="Disordered" evidence="10">
    <location>
        <begin position="4054"/>
        <end position="4093"/>
    </location>
</feature>
<feature type="compositionally biased region" description="Polar residues" evidence="10">
    <location>
        <begin position="3296"/>
        <end position="3311"/>
    </location>
</feature>
<dbReference type="FunFam" id="1.20.58.60:FF:000171">
    <property type="entry name" value="Uncharacterized protein, isoform B"/>
    <property type="match status" value="1"/>
</dbReference>
<feature type="region of interest" description="Disordered" evidence="10">
    <location>
        <begin position="3282"/>
        <end position="3311"/>
    </location>
</feature>
<keyword evidence="6 8" id="KW-0472">Membrane</keyword>
<dbReference type="Pfam" id="PF00435">
    <property type="entry name" value="Spectrin"/>
    <property type="match status" value="2"/>
</dbReference>
<keyword evidence="9" id="KW-0175">Coiled coil</keyword>
<evidence type="ECO:0000256" key="1">
    <source>
        <dbReference type="ARBA" id="ARBA00004126"/>
    </source>
</evidence>
<proteinExistence type="inferred from homology"/>
<evidence type="ECO:0000313" key="12">
    <source>
        <dbReference type="EMBL" id="KYM81510.1"/>
    </source>
</evidence>
<feature type="topological domain" description="Perinuclear space" evidence="8">
    <location>
        <begin position="7026"/>
        <end position="7055"/>
    </location>
</feature>
<dbReference type="GO" id="GO:0005640">
    <property type="term" value="C:nuclear outer membrane"/>
    <property type="evidence" value="ECO:0007669"/>
    <property type="project" value="TreeGrafter"/>
</dbReference>
<feature type="region of interest" description="Disordered" evidence="10">
    <location>
        <begin position="2809"/>
        <end position="2905"/>
    </location>
</feature>
<feature type="compositionally biased region" description="Basic and acidic residues" evidence="10">
    <location>
        <begin position="807"/>
        <end position="841"/>
    </location>
</feature>
<feature type="compositionally biased region" description="Basic and acidic residues" evidence="10">
    <location>
        <begin position="2814"/>
        <end position="2851"/>
    </location>
</feature>
<comment type="subcellular location">
    <subcellularLocation>
        <location evidence="1">Nucleus membrane</location>
    </subcellularLocation>
</comment>
<feature type="compositionally biased region" description="Basic residues" evidence="10">
    <location>
        <begin position="2880"/>
        <end position="2889"/>
    </location>
</feature>
<feature type="compositionally biased region" description="Basic and acidic residues" evidence="10">
    <location>
        <begin position="634"/>
        <end position="692"/>
    </location>
</feature>
<feature type="region of interest" description="Disordered" evidence="10">
    <location>
        <begin position="932"/>
        <end position="961"/>
    </location>
</feature>
<gene>
    <name evidence="12" type="ORF">ALC53_07896</name>
</gene>
<dbReference type="EMBL" id="KQ976532">
    <property type="protein sequence ID" value="KYM81510.1"/>
    <property type="molecule type" value="Genomic_DNA"/>
</dbReference>
<feature type="compositionally biased region" description="Basic and acidic residues" evidence="10">
    <location>
        <begin position="4054"/>
        <end position="4065"/>
    </location>
</feature>
<dbReference type="SMART" id="SM01249">
    <property type="entry name" value="KASH"/>
    <property type="match status" value="1"/>
</dbReference>
<feature type="compositionally biased region" description="Basic and acidic residues" evidence="10">
    <location>
        <begin position="2340"/>
        <end position="2382"/>
    </location>
</feature>
<dbReference type="Gene3D" id="1.20.58.60">
    <property type="match status" value="6"/>
</dbReference>
<organism evidence="12 13">
    <name type="scientific">Atta colombica</name>
    <dbReference type="NCBI Taxonomy" id="520822"/>
    <lineage>
        <taxon>Eukaryota</taxon>
        <taxon>Metazoa</taxon>
        <taxon>Ecdysozoa</taxon>
        <taxon>Arthropoda</taxon>
        <taxon>Hexapoda</taxon>
        <taxon>Insecta</taxon>
        <taxon>Pterygota</taxon>
        <taxon>Neoptera</taxon>
        <taxon>Endopterygota</taxon>
        <taxon>Hymenoptera</taxon>
        <taxon>Apocrita</taxon>
        <taxon>Aculeata</taxon>
        <taxon>Formicoidea</taxon>
        <taxon>Formicidae</taxon>
        <taxon>Myrmicinae</taxon>
        <taxon>Atta</taxon>
    </lineage>
</organism>
<dbReference type="GO" id="GO:0005737">
    <property type="term" value="C:cytoplasm"/>
    <property type="evidence" value="ECO:0007669"/>
    <property type="project" value="TreeGrafter"/>
</dbReference>
<feature type="region of interest" description="Disordered" evidence="10">
    <location>
        <begin position="1378"/>
        <end position="1405"/>
    </location>
</feature>
<protein>
    <submittedName>
        <fullName evidence="12">Nesprin-1</fullName>
    </submittedName>
</protein>
<feature type="region of interest" description="Disordered" evidence="10">
    <location>
        <begin position="2270"/>
        <end position="2328"/>
    </location>
</feature>
<feature type="region of interest" description="Disordered" evidence="10">
    <location>
        <begin position="1617"/>
        <end position="1639"/>
    </location>
</feature>
<feature type="topological domain" description="Cytoplasmic" evidence="8">
    <location>
        <begin position="1"/>
        <end position="7004"/>
    </location>
</feature>
<dbReference type="PANTHER" id="PTHR47535">
    <property type="entry name" value="MUSCLE-SPECIFIC PROTEIN 300 KDA, ISOFORM G"/>
    <property type="match status" value="1"/>
</dbReference>
<keyword evidence="4" id="KW-0677">Repeat</keyword>
<feature type="compositionally biased region" description="Basic residues" evidence="10">
    <location>
        <begin position="708"/>
        <end position="717"/>
    </location>
</feature>
<feature type="compositionally biased region" description="Basic and acidic residues" evidence="10">
    <location>
        <begin position="2890"/>
        <end position="2905"/>
    </location>
</feature>
<feature type="region of interest" description="Disordered" evidence="10">
    <location>
        <begin position="4349"/>
        <end position="4372"/>
    </location>
</feature>
<feature type="compositionally biased region" description="Polar residues" evidence="10">
    <location>
        <begin position="77"/>
        <end position="88"/>
    </location>
</feature>
<feature type="region of interest" description="Disordered" evidence="10">
    <location>
        <begin position="510"/>
        <end position="536"/>
    </location>
</feature>
<feature type="compositionally biased region" description="Basic and acidic residues" evidence="10">
    <location>
        <begin position="950"/>
        <end position="961"/>
    </location>
</feature>
<feature type="region of interest" description="Disordered" evidence="10">
    <location>
        <begin position="1422"/>
        <end position="1465"/>
    </location>
</feature>
<evidence type="ECO:0000256" key="6">
    <source>
        <dbReference type="ARBA" id="ARBA00023136"/>
    </source>
</evidence>
<keyword evidence="13" id="KW-1185">Reference proteome</keyword>
<dbReference type="GO" id="GO:0034993">
    <property type="term" value="C:meiotic nuclear membrane microtubule tethering complex"/>
    <property type="evidence" value="ECO:0007669"/>
    <property type="project" value="TreeGrafter"/>
</dbReference>
<dbReference type="Proteomes" id="UP000078540">
    <property type="component" value="Unassembled WGS sequence"/>
</dbReference>
<feature type="compositionally biased region" description="Basic residues" evidence="10">
    <location>
        <begin position="2290"/>
        <end position="2304"/>
    </location>
</feature>